<gene>
    <name evidence="3" type="ORF">PPN31114_04380</name>
</gene>
<dbReference type="EMBL" id="CABPSK010000004">
    <property type="protein sequence ID" value="VVE45339.1"/>
    <property type="molecule type" value="Genomic_DNA"/>
</dbReference>
<reference evidence="3 4" key="1">
    <citation type="submission" date="2019-08" db="EMBL/GenBank/DDBJ databases">
        <authorList>
            <person name="Peeters C."/>
        </authorList>
    </citation>
    <scope>NUCLEOTIDE SEQUENCE [LARGE SCALE GENOMIC DNA]</scope>
    <source>
        <strain evidence="3 4">LMG 31114</strain>
    </source>
</reference>
<organism evidence="3 4">
    <name type="scientific">Pandoraea pneumonica</name>
    <dbReference type="NCBI Taxonomy" id="2508299"/>
    <lineage>
        <taxon>Bacteria</taxon>
        <taxon>Pseudomonadati</taxon>
        <taxon>Pseudomonadota</taxon>
        <taxon>Betaproteobacteria</taxon>
        <taxon>Burkholderiales</taxon>
        <taxon>Burkholderiaceae</taxon>
        <taxon>Pandoraea</taxon>
    </lineage>
</organism>
<dbReference type="NCBIfam" id="NF009508">
    <property type="entry name" value="PRK12866.1"/>
    <property type="match status" value="1"/>
</dbReference>
<accession>A0A5E4Y9B9</accession>
<name>A0A5E4Y9B9_9BURK</name>
<dbReference type="Proteomes" id="UP000366945">
    <property type="component" value="Unassembled WGS sequence"/>
</dbReference>
<dbReference type="OrthoDB" id="70894at2"/>
<proteinExistence type="inferred from homology"/>
<evidence type="ECO:0000313" key="4">
    <source>
        <dbReference type="Proteomes" id="UP000366945"/>
    </source>
</evidence>
<sequence length="98" mass="10887">MHYLLIYDLVDDYLDRRAEFRDAHLALAWQAADRGDLLLAGALEDPVDTAALLFEGESAASAEAFANADPYVRNGLVKSWRVRPWKTVVGKLASTPVR</sequence>
<evidence type="ECO:0000259" key="2">
    <source>
        <dbReference type="Pfam" id="PF03795"/>
    </source>
</evidence>
<dbReference type="SUPFAM" id="SSF54909">
    <property type="entry name" value="Dimeric alpha+beta barrel"/>
    <property type="match status" value="1"/>
</dbReference>
<protein>
    <recommendedName>
        <fullName evidence="2">YCII-related domain-containing protein</fullName>
    </recommendedName>
</protein>
<feature type="domain" description="YCII-related" evidence="2">
    <location>
        <begin position="1"/>
        <end position="86"/>
    </location>
</feature>
<dbReference type="GeneID" id="300406364"/>
<evidence type="ECO:0000256" key="1">
    <source>
        <dbReference type="ARBA" id="ARBA00007689"/>
    </source>
</evidence>
<dbReference type="Gene3D" id="3.30.70.1060">
    <property type="entry name" value="Dimeric alpha+beta barrel"/>
    <property type="match status" value="1"/>
</dbReference>
<dbReference type="PANTHER" id="PTHR33606:SF3">
    <property type="entry name" value="PROTEIN YCII"/>
    <property type="match status" value="1"/>
</dbReference>
<dbReference type="Pfam" id="PF03795">
    <property type="entry name" value="YCII"/>
    <property type="match status" value="1"/>
</dbReference>
<evidence type="ECO:0000313" key="3">
    <source>
        <dbReference type="EMBL" id="VVE45339.1"/>
    </source>
</evidence>
<dbReference type="RefSeq" id="WP_150681567.1">
    <property type="nucleotide sequence ID" value="NZ_CABPSK010000004.1"/>
</dbReference>
<keyword evidence="4" id="KW-1185">Reference proteome</keyword>
<dbReference type="InterPro" id="IPR051807">
    <property type="entry name" value="Sec-metab_biosynth-assoc"/>
</dbReference>
<dbReference type="InterPro" id="IPR011008">
    <property type="entry name" value="Dimeric_a/b-barrel"/>
</dbReference>
<comment type="similarity">
    <text evidence="1">Belongs to the YciI family.</text>
</comment>
<dbReference type="PANTHER" id="PTHR33606">
    <property type="entry name" value="PROTEIN YCII"/>
    <property type="match status" value="1"/>
</dbReference>
<dbReference type="InterPro" id="IPR005545">
    <property type="entry name" value="YCII"/>
</dbReference>
<dbReference type="AlphaFoldDB" id="A0A5E4Y9B9"/>